<accession>A0A8X8GEI8</accession>
<dbReference type="InterPro" id="IPR002559">
    <property type="entry name" value="Transposase_11"/>
</dbReference>
<dbReference type="Pfam" id="PF01609">
    <property type="entry name" value="DDE_Tnp_1"/>
    <property type="match status" value="1"/>
</dbReference>
<organism evidence="2 3">
    <name type="scientific">Acinetobacter guillouiae</name>
    <name type="common">Acinetobacter genomosp. 11</name>
    <dbReference type="NCBI Taxonomy" id="106649"/>
    <lineage>
        <taxon>Bacteria</taxon>
        <taxon>Pseudomonadati</taxon>
        <taxon>Pseudomonadota</taxon>
        <taxon>Gammaproteobacteria</taxon>
        <taxon>Moraxellales</taxon>
        <taxon>Moraxellaceae</taxon>
        <taxon>Acinetobacter</taxon>
    </lineage>
</organism>
<dbReference type="SUPFAM" id="SSF53098">
    <property type="entry name" value="Ribonuclease H-like"/>
    <property type="match status" value="1"/>
</dbReference>
<evidence type="ECO:0000259" key="1">
    <source>
        <dbReference type="Pfam" id="PF01609"/>
    </source>
</evidence>
<feature type="domain" description="Transposase IS4-like" evidence="1">
    <location>
        <begin position="101"/>
        <end position="330"/>
    </location>
</feature>
<dbReference type="GO" id="GO:0006313">
    <property type="term" value="P:DNA transposition"/>
    <property type="evidence" value="ECO:0007669"/>
    <property type="project" value="InterPro"/>
</dbReference>
<dbReference type="GO" id="GO:0003677">
    <property type="term" value="F:DNA binding"/>
    <property type="evidence" value="ECO:0007669"/>
    <property type="project" value="InterPro"/>
</dbReference>
<comment type="caution">
    <text evidence="2">The sequence shown here is derived from an EMBL/GenBank/DDBJ whole genome shotgun (WGS) entry which is preliminary data.</text>
</comment>
<dbReference type="Proteomes" id="UP000887320">
    <property type="component" value="Unassembled WGS sequence"/>
</dbReference>
<dbReference type="PANTHER" id="PTHR33258">
    <property type="entry name" value="TRANSPOSASE INSL FOR INSERTION SEQUENCE ELEMENT IS186A-RELATED"/>
    <property type="match status" value="1"/>
</dbReference>
<dbReference type="Gene3D" id="3.90.350.10">
    <property type="entry name" value="Transposase Inhibitor Protein From Tn5, Chain A, domain 1"/>
    <property type="match status" value="1"/>
</dbReference>
<dbReference type="GO" id="GO:0004803">
    <property type="term" value="F:transposase activity"/>
    <property type="evidence" value="ECO:0007669"/>
    <property type="project" value="InterPro"/>
</dbReference>
<reference evidence="2" key="1">
    <citation type="submission" date="2021-07" db="EMBL/GenBank/DDBJ databases">
        <authorList>
            <person name="Fernandez M."/>
            <person name="Pereira P."/>
            <person name="Torres Tejerizo G.A."/>
            <person name="Gonzalez P."/>
            <person name="Agostini E."/>
        </authorList>
    </citation>
    <scope>NUCLEOTIDE SEQUENCE</scope>
    <source>
        <strain evidence="2">SFC 500-1A</strain>
    </source>
</reference>
<gene>
    <name evidence="2" type="ORF">KW868_15770</name>
</gene>
<evidence type="ECO:0000313" key="2">
    <source>
        <dbReference type="EMBL" id="MCF0265904.1"/>
    </source>
</evidence>
<dbReference type="EMBL" id="JAHWXT010000006">
    <property type="protein sequence ID" value="MCF0265904.1"/>
    <property type="molecule type" value="Genomic_DNA"/>
</dbReference>
<name>A0A8X8GEI8_ACIGI</name>
<protein>
    <submittedName>
        <fullName evidence="2">Transposase</fullName>
    </submittedName>
</protein>
<evidence type="ECO:0000313" key="3">
    <source>
        <dbReference type="Proteomes" id="UP000887320"/>
    </source>
</evidence>
<sequence length="418" mass="48966">MNVFEQLMQALPAHFSELAYQHEAFQRIRKIKSPEELFQIIMLYCVHDLSLKSCAGVFAQTYGRLSDDAIKERLCKSINWIKSLLIHMFKITQRQSDDSLRFVIVDSTSIQERGADGATYRLHTAMDLWNLSLLEVVLSTRKVAESLQHHRFEKGDVVIADRGYSRTKTILPVVDMGVEIVIRYNPNSMLTYEKIIKNAHIEFKQIDWQEKLNQNSNHPQVIEAWMIGGTKTEQKYYKVYIHAFPRSEADAEQVRRKIKRQSSKRCAKNPPKAITLYLANWMLIISTLPPTRISAEQIKNIYQARWQIEIAFKRLKSILNIDKLRAKKGSMLAEVYLLGKLLYAVLLEKLIVQKFPHTALFEFWNERPLSLWRPLTLIQNQVKAGLMALFPMRSEFTEDILYSMSERRRKRKLQFMIK</sequence>
<dbReference type="PANTHER" id="PTHR33258:SF1">
    <property type="entry name" value="TRANSPOSASE INSL FOR INSERTION SEQUENCE ELEMENT IS186A-RELATED"/>
    <property type="match status" value="1"/>
</dbReference>
<dbReference type="InterPro" id="IPR012337">
    <property type="entry name" value="RNaseH-like_sf"/>
</dbReference>
<dbReference type="RefSeq" id="WP_234623894.1">
    <property type="nucleotide sequence ID" value="NZ_JAHWXT010000006.1"/>
</dbReference>
<dbReference type="AlphaFoldDB" id="A0A8X8GEI8"/>
<proteinExistence type="predicted"/>